<dbReference type="SUPFAM" id="SSF56436">
    <property type="entry name" value="C-type lectin-like"/>
    <property type="match status" value="1"/>
</dbReference>
<reference evidence="1" key="2">
    <citation type="submission" date="2023-04" db="EMBL/GenBank/DDBJ databases">
        <authorList>
            <person name="Bu L."/>
            <person name="Lu L."/>
            <person name="Laidemitt M.R."/>
            <person name="Zhang S.M."/>
            <person name="Mutuku M."/>
            <person name="Mkoji G."/>
            <person name="Steinauer M."/>
            <person name="Loker E.S."/>
        </authorList>
    </citation>
    <scope>NUCLEOTIDE SEQUENCE</scope>
    <source>
        <strain evidence="1">KasaAsao</strain>
        <tissue evidence="1">Whole Snail</tissue>
    </source>
</reference>
<dbReference type="Proteomes" id="UP001233172">
    <property type="component" value="Unassembled WGS sequence"/>
</dbReference>
<dbReference type="EMBL" id="JASAOG010000139">
    <property type="protein sequence ID" value="KAK0048309.1"/>
    <property type="molecule type" value="Genomic_DNA"/>
</dbReference>
<feature type="non-terminal residue" evidence="1">
    <location>
        <position position="1"/>
    </location>
</feature>
<comment type="caution">
    <text evidence="1">The sequence shown here is derived from an EMBL/GenBank/DDBJ whole genome shotgun (WGS) entry which is preliminary data.</text>
</comment>
<name>A0AAD8B6H6_BIOPF</name>
<evidence type="ECO:0000313" key="1">
    <source>
        <dbReference type="EMBL" id="KAK0048309.1"/>
    </source>
</evidence>
<proteinExistence type="predicted"/>
<evidence type="ECO:0000313" key="2">
    <source>
        <dbReference type="Proteomes" id="UP001233172"/>
    </source>
</evidence>
<reference evidence="1" key="1">
    <citation type="journal article" date="2023" name="PLoS Negl. Trop. Dis.">
        <title>A genome sequence for Biomphalaria pfeifferi, the major vector snail for the human-infecting parasite Schistosoma mansoni.</title>
        <authorList>
            <person name="Bu L."/>
            <person name="Lu L."/>
            <person name="Laidemitt M.R."/>
            <person name="Zhang S.M."/>
            <person name="Mutuku M."/>
            <person name="Mkoji G."/>
            <person name="Steinauer M."/>
            <person name="Loker E.S."/>
        </authorList>
    </citation>
    <scope>NUCLEOTIDE SEQUENCE</scope>
    <source>
        <strain evidence="1">KasaAsao</strain>
    </source>
</reference>
<gene>
    <name evidence="1" type="ORF">Bpfe_022251</name>
</gene>
<organism evidence="1 2">
    <name type="scientific">Biomphalaria pfeifferi</name>
    <name type="common">Bloodfluke planorb</name>
    <name type="synonym">Freshwater snail</name>
    <dbReference type="NCBI Taxonomy" id="112525"/>
    <lineage>
        <taxon>Eukaryota</taxon>
        <taxon>Metazoa</taxon>
        <taxon>Spiralia</taxon>
        <taxon>Lophotrochozoa</taxon>
        <taxon>Mollusca</taxon>
        <taxon>Gastropoda</taxon>
        <taxon>Heterobranchia</taxon>
        <taxon>Euthyneura</taxon>
        <taxon>Panpulmonata</taxon>
        <taxon>Hygrophila</taxon>
        <taxon>Lymnaeoidea</taxon>
        <taxon>Planorbidae</taxon>
        <taxon>Biomphalaria</taxon>
    </lineage>
</organism>
<keyword evidence="2" id="KW-1185">Reference proteome</keyword>
<accession>A0AAD8B6H6</accession>
<protein>
    <submittedName>
        <fullName evidence="1">Uncharacterized protein</fullName>
    </submittedName>
</protein>
<dbReference type="InterPro" id="IPR016187">
    <property type="entry name" value="CTDL_fold"/>
</dbReference>
<sequence>YKGTLVGVDTSDKVNVLDFFRIEFWVGLEYDIVTQKHYWSYDGSPLDDTWKAQIFGNT</sequence>
<dbReference type="AlphaFoldDB" id="A0AAD8B6H6"/>